<evidence type="ECO:0000259" key="2">
    <source>
        <dbReference type="PROSITE" id="PS50021"/>
    </source>
</evidence>
<dbReference type="AlphaFoldDB" id="A0A433STR5"/>
<dbReference type="STRING" id="188477.A0A433STR5"/>
<feature type="domain" description="Calponin-homology (CH)" evidence="2">
    <location>
        <begin position="16"/>
        <end position="121"/>
    </location>
</feature>
<dbReference type="Pfam" id="PF06294">
    <property type="entry name" value="CH_2"/>
    <property type="match status" value="1"/>
</dbReference>
<dbReference type="FunFam" id="1.10.418.10:FF:000059">
    <property type="entry name" value="RIKEN cDNA 6430531B16 gene"/>
    <property type="match status" value="1"/>
</dbReference>
<dbReference type="EMBL" id="RQTK01001033">
    <property type="protein sequence ID" value="RUS72677.1"/>
    <property type="molecule type" value="Genomic_DNA"/>
</dbReference>
<name>A0A433STR5_ELYCH</name>
<feature type="region of interest" description="Disordered" evidence="1">
    <location>
        <begin position="133"/>
        <end position="163"/>
    </location>
</feature>
<dbReference type="GO" id="GO:0008017">
    <property type="term" value="F:microtubule binding"/>
    <property type="evidence" value="ECO:0007669"/>
    <property type="project" value="TreeGrafter"/>
</dbReference>
<dbReference type="GO" id="GO:0005930">
    <property type="term" value="C:axoneme"/>
    <property type="evidence" value="ECO:0007669"/>
    <property type="project" value="TreeGrafter"/>
</dbReference>
<reference evidence="3 4" key="1">
    <citation type="submission" date="2019-01" db="EMBL/GenBank/DDBJ databases">
        <title>A draft genome assembly of the solar-powered sea slug Elysia chlorotica.</title>
        <authorList>
            <person name="Cai H."/>
            <person name="Li Q."/>
            <person name="Fang X."/>
            <person name="Li J."/>
            <person name="Curtis N.E."/>
            <person name="Altenburger A."/>
            <person name="Shibata T."/>
            <person name="Feng M."/>
            <person name="Maeda T."/>
            <person name="Schwartz J.A."/>
            <person name="Shigenobu S."/>
            <person name="Lundholm N."/>
            <person name="Nishiyama T."/>
            <person name="Yang H."/>
            <person name="Hasebe M."/>
            <person name="Li S."/>
            <person name="Pierce S.K."/>
            <person name="Wang J."/>
        </authorList>
    </citation>
    <scope>NUCLEOTIDE SEQUENCE [LARGE SCALE GENOMIC DNA]</scope>
    <source>
        <strain evidence="3">EC2010</strain>
        <tissue evidence="3">Whole organism of an adult</tissue>
    </source>
</reference>
<dbReference type="InterPro" id="IPR052111">
    <property type="entry name" value="Spermatogenesis_Ciliary_MAP"/>
</dbReference>
<dbReference type="Gene3D" id="1.10.418.10">
    <property type="entry name" value="Calponin-like domain"/>
    <property type="match status" value="1"/>
</dbReference>
<dbReference type="Proteomes" id="UP000271974">
    <property type="component" value="Unassembled WGS sequence"/>
</dbReference>
<dbReference type="InterPro" id="IPR036872">
    <property type="entry name" value="CH_dom_sf"/>
</dbReference>
<dbReference type="InterPro" id="IPR001715">
    <property type="entry name" value="CH_dom"/>
</dbReference>
<dbReference type="PROSITE" id="PS50021">
    <property type="entry name" value="CH"/>
    <property type="match status" value="1"/>
</dbReference>
<accession>A0A433STR5</accession>
<evidence type="ECO:0000256" key="1">
    <source>
        <dbReference type="SAM" id="MobiDB-lite"/>
    </source>
</evidence>
<dbReference type="GO" id="GO:0051493">
    <property type="term" value="P:regulation of cytoskeleton organization"/>
    <property type="evidence" value="ECO:0007669"/>
    <property type="project" value="TreeGrafter"/>
</dbReference>
<sequence>MPVVTKNMDDLEVLEESELEELYSWVDKIPLSRPKRNIARDFSDGVLVAEIVKYFMPKVIDVHNYTAGNSTPQKMQNWFLLNRKVFTKLNFQLTEDLIRELCLAKQGLVERFLMHLRSKIERAMWDMTKGAEERNQIAQHQAKSSQRMHTNPKASKSNFNDRPEADQNISEALYEEKEQECLAKEETIQILQAKVRRLEHLLHLKDIRIEDLQSRFENTRPTGKVIVKR</sequence>
<evidence type="ECO:0000313" key="4">
    <source>
        <dbReference type="Proteomes" id="UP000271974"/>
    </source>
</evidence>
<dbReference type="PANTHER" id="PTHR12509:SF9">
    <property type="entry name" value="SPERM FLAGELLAR PROTEIN 1 ISOFORM X1"/>
    <property type="match status" value="1"/>
</dbReference>
<dbReference type="OrthoDB" id="193300at2759"/>
<keyword evidence="4" id="KW-1185">Reference proteome</keyword>
<proteinExistence type="predicted"/>
<gene>
    <name evidence="3" type="ORF">EGW08_019558</name>
</gene>
<dbReference type="PANTHER" id="PTHR12509">
    <property type="entry name" value="SPERMATOGENESIS-ASSOCIATED 4-RELATED"/>
    <property type="match status" value="1"/>
</dbReference>
<dbReference type="SUPFAM" id="SSF47576">
    <property type="entry name" value="Calponin-homology domain, CH-domain"/>
    <property type="match status" value="1"/>
</dbReference>
<protein>
    <recommendedName>
        <fullName evidence="2">Calponin-homology (CH) domain-containing protein</fullName>
    </recommendedName>
</protein>
<evidence type="ECO:0000313" key="3">
    <source>
        <dbReference type="EMBL" id="RUS72677.1"/>
    </source>
</evidence>
<dbReference type="InterPro" id="IPR010441">
    <property type="entry name" value="CH_2"/>
</dbReference>
<feature type="compositionally biased region" description="Polar residues" evidence="1">
    <location>
        <begin position="136"/>
        <end position="158"/>
    </location>
</feature>
<organism evidence="3 4">
    <name type="scientific">Elysia chlorotica</name>
    <name type="common">Eastern emerald elysia</name>
    <name type="synonym">Sea slug</name>
    <dbReference type="NCBI Taxonomy" id="188477"/>
    <lineage>
        <taxon>Eukaryota</taxon>
        <taxon>Metazoa</taxon>
        <taxon>Spiralia</taxon>
        <taxon>Lophotrochozoa</taxon>
        <taxon>Mollusca</taxon>
        <taxon>Gastropoda</taxon>
        <taxon>Heterobranchia</taxon>
        <taxon>Euthyneura</taxon>
        <taxon>Panpulmonata</taxon>
        <taxon>Sacoglossa</taxon>
        <taxon>Placobranchoidea</taxon>
        <taxon>Plakobranchidae</taxon>
        <taxon>Elysia</taxon>
    </lineage>
</organism>
<comment type="caution">
    <text evidence="3">The sequence shown here is derived from an EMBL/GenBank/DDBJ whole genome shotgun (WGS) entry which is preliminary data.</text>
</comment>